<comment type="caution">
    <text evidence="3">The sequence shown here is derived from an EMBL/GenBank/DDBJ whole genome shotgun (WGS) entry which is preliminary data.</text>
</comment>
<evidence type="ECO:0000313" key="4">
    <source>
        <dbReference type="Proteomes" id="UP001476282"/>
    </source>
</evidence>
<dbReference type="InterPro" id="IPR024983">
    <property type="entry name" value="CHAT_dom"/>
</dbReference>
<reference evidence="3 4" key="1">
    <citation type="submission" date="2024-02" db="EMBL/GenBank/DDBJ databases">
        <title>Haloferula sargassicola NBRC 104335.</title>
        <authorList>
            <person name="Ichikawa N."/>
            <person name="Katano-Makiyama Y."/>
            <person name="Hidaka K."/>
        </authorList>
    </citation>
    <scope>NUCLEOTIDE SEQUENCE [LARGE SCALE GENOMIC DNA]</scope>
    <source>
        <strain evidence="3 4">NBRC 104335</strain>
    </source>
</reference>
<dbReference type="Proteomes" id="UP001476282">
    <property type="component" value="Unassembled WGS sequence"/>
</dbReference>
<name>A0ABP9UMV8_9BACT</name>
<dbReference type="Gene3D" id="1.25.40.10">
    <property type="entry name" value="Tetratricopeptide repeat domain"/>
    <property type="match status" value="2"/>
</dbReference>
<keyword evidence="4" id="KW-1185">Reference proteome</keyword>
<evidence type="ECO:0000256" key="1">
    <source>
        <dbReference type="SAM" id="Phobius"/>
    </source>
</evidence>
<dbReference type="SUPFAM" id="SSF48452">
    <property type="entry name" value="TPR-like"/>
    <property type="match status" value="2"/>
</dbReference>
<organism evidence="3 4">
    <name type="scientific">Haloferula sargassicola</name>
    <dbReference type="NCBI Taxonomy" id="490096"/>
    <lineage>
        <taxon>Bacteria</taxon>
        <taxon>Pseudomonadati</taxon>
        <taxon>Verrucomicrobiota</taxon>
        <taxon>Verrucomicrobiia</taxon>
        <taxon>Verrucomicrobiales</taxon>
        <taxon>Verrucomicrobiaceae</taxon>
        <taxon>Haloferula</taxon>
    </lineage>
</organism>
<accession>A0ABP9UMV8</accession>
<dbReference type="Pfam" id="PF13424">
    <property type="entry name" value="TPR_12"/>
    <property type="match status" value="1"/>
</dbReference>
<dbReference type="InterPro" id="IPR011990">
    <property type="entry name" value="TPR-like_helical_dom_sf"/>
</dbReference>
<dbReference type="PANTHER" id="PTHR10098:SF108">
    <property type="entry name" value="TETRATRICOPEPTIDE REPEAT PROTEIN 28"/>
    <property type="match status" value="1"/>
</dbReference>
<gene>
    <name evidence="3" type="ORF">Hsar01_00892</name>
</gene>
<keyword evidence="1" id="KW-0812">Transmembrane</keyword>
<sequence length="881" mass="96395">MFWLVGLAGPAKIAASEDLDLSDPAAAEQDLSGLVADWRKELAEHPSKDARFALADSLQALGIVRRQLGKTPEALQNLREAVRHFAGAPAAKITDAREALALTEQDAGHLATSRKLLEKVVAERRRNGPSRALAHSLDHLAMNLLVAGHYPEVKELLEEALSLIPEDAPGDRAQLLGHLSGYHYTLGSHARSIASLHEALALDFADPQLRLNLRSQLALSTLRLGNIDKAVEEYNSISADAEKLFPHQPLRVVPYINNRGWIYLNLGLLDDAVMASQHAVMLLGESVGEDHPGLITPLNNLGVALSRQGRQQEAREVLDRCLALQEKYLEPIHLRVQETRRNLAFVCLAMNDPRALEMVDEATDVGLKLLDEVVHHGTERERLNFLSRFDPVSLPCATEDPARIAATLIASKGRLLDTLLGDSGKAIPTAAEVAAALPAGSAFADVCRYFPNEDRAAACYGAVLYLPDQKPEWVPLGSEDQALRWLGALRERLQWCGGRQSGDDGAPPTLKITSILQALDREFWQPIAELLPEGTQHVAWSPDGALHFLPLAALLDENLEPLCHRFLQVTTVGHARELLAPAPTRKLDAAPWEVITVSHFPKPPPSGEHSSRLLQLLSSLEDMPGTARESGYLRRLAPENSLFFSDQEAREEALRRPDFSPTVLHLGCHAFFLADAADTAGMPIDFDVHSDLLYAGGLVLYQGAIRPFSGPPVLPDDDILFPSEIAHLPLGKTRLVTLSSCDSGAGTPVSGEGLLGLRRSFHLAGASEVAVALWPVSDRSTPRFMRDFYLRALASDRPAQALWETQRSLIPRGDDPDFELSVLRYAPFIISQSGPLQTGPPIPLPPPIPRITILSWIAAGVLLLATGGWFFFRRKRLHRSD</sequence>
<dbReference type="RefSeq" id="WP_353565831.1">
    <property type="nucleotide sequence ID" value="NZ_BAABRI010000004.1"/>
</dbReference>
<feature type="domain" description="CHAT" evidence="2">
    <location>
        <begin position="515"/>
        <end position="815"/>
    </location>
</feature>
<dbReference type="EMBL" id="BAABRI010000004">
    <property type="protein sequence ID" value="GAA5481681.1"/>
    <property type="molecule type" value="Genomic_DNA"/>
</dbReference>
<protein>
    <recommendedName>
        <fullName evidence="2">CHAT domain-containing protein</fullName>
    </recommendedName>
</protein>
<dbReference type="PANTHER" id="PTHR10098">
    <property type="entry name" value="RAPSYN-RELATED"/>
    <property type="match status" value="1"/>
</dbReference>
<evidence type="ECO:0000259" key="2">
    <source>
        <dbReference type="Pfam" id="PF12770"/>
    </source>
</evidence>
<dbReference type="Pfam" id="PF12770">
    <property type="entry name" value="CHAT"/>
    <property type="match status" value="1"/>
</dbReference>
<dbReference type="InterPro" id="IPR019734">
    <property type="entry name" value="TPR_rpt"/>
</dbReference>
<dbReference type="SMART" id="SM00028">
    <property type="entry name" value="TPR"/>
    <property type="match status" value="4"/>
</dbReference>
<keyword evidence="1" id="KW-1133">Transmembrane helix</keyword>
<keyword evidence="1" id="KW-0472">Membrane</keyword>
<proteinExistence type="predicted"/>
<evidence type="ECO:0000313" key="3">
    <source>
        <dbReference type="EMBL" id="GAA5481681.1"/>
    </source>
</evidence>
<feature type="transmembrane region" description="Helical" evidence="1">
    <location>
        <begin position="853"/>
        <end position="872"/>
    </location>
</feature>